<organism evidence="2 3">
    <name type="scientific">Pyrobaculum ferrireducens</name>
    <dbReference type="NCBI Taxonomy" id="1104324"/>
    <lineage>
        <taxon>Archaea</taxon>
        <taxon>Thermoproteota</taxon>
        <taxon>Thermoprotei</taxon>
        <taxon>Thermoproteales</taxon>
        <taxon>Thermoproteaceae</taxon>
        <taxon>Pyrobaculum</taxon>
    </lineage>
</organism>
<dbReference type="GeneID" id="11594466"/>
<evidence type="ECO:0000256" key="1">
    <source>
        <dbReference type="SAM" id="Phobius"/>
    </source>
</evidence>
<keyword evidence="1" id="KW-0472">Membrane</keyword>
<gene>
    <name evidence="2" type="ORF">P186_2867</name>
</gene>
<dbReference type="STRING" id="1104324.P186_2867"/>
<dbReference type="GO" id="GO:0016740">
    <property type="term" value="F:transferase activity"/>
    <property type="evidence" value="ECO:0007669"/>
    <property type="project" value="UniProtKB-KW"/>
</dbReference>
<dbReference type="HOGENOM" id="CLU_910959_0_0_2"/>
<dbReference type="OrthoDB" id="28090at2157"/>
<keyword evidence="1" id="KW-1133">Transmembrane helix</keyword>
<dbReference type="Proteomes" id="UP000005867">
    <property type="component" value="Chromosome"/>
</dbReference>
<dbReference type="AlphaFoldDB" id="G7VFN7"/>
<reference evidence="2 3" key="1">
    <citation type="journal article" date="2012" name="J. Bacteriol.">
        <title>Complete genome sequence of strain 1860, a crenarchaeon of the genus pyrobaculum able to grow with various electron acceptors.</title>
        <authorList>
            <person name="Mardanov A.V."/>
            <person name="Gumerov V.M."/>
            <person name="Slobodkina G.B."/>
            <person name="Beletsky A.V."/>
            <person name="Bonch-Osmolovskaya E.A."/>
            <person name="Ravin N.V."/>
            <person name="Skryabin K.G."/>
        </authorList>
    </citation>
    <scope>NUCLEOTIDE SEQUENCE [LARGE SCALE GENOMIC DNA]</scope>
    <source>
        <strain evidence="2 3">1860</strain>
    </source>
</reference>
<feature type="transmembrane region" description="Helical" evidence="1">
    <location>
        <begin position="230"/>
        <end position="251"/>
    </location>
</feature>
<dbReference type="EMBL" id="CP003098">
    <property type="protein sequence ID" value="AET34243.1"/>
    <property type="molecule type" value="Genomic_DNA"/>
</dbReference>
<keyword evidence="1" id="KW-0812">Transmembrane</keyword>
<evidence type="ECO:0000313" key="3">
    <source>
        <dbReference type="Proteomes" id="UP000005867"/>
    </source>
</evidence>
<dbReference type="BioCyc" id="PSP1104324:GJSN-2805-MONOMER"/>
<dbReference type="InterPro" id="IPR029044">
    <property type="entry name" value="Nucleotide-diphossugar_trans"/>
</dbReference>
<dbReference type="eggNOG" id="arCOG01389">
    <property type="taxonomic scope" value="Archaea"/>
</dbReference>
<dbReference type="SUPFAM" id="SSF53448">
    <property type="entry name" value="Nucleotide-diphospho-sugar transferases"/>
    <property type="match status" value="1"/>
</dbReference>
<keyword evidence="2" id="KW-0808">Transferase</keyword>
<dbReference type="RefSeq" id="WP_014290068.1">
    <property type="nucleotide sequence ID" value="NC_016645.1"/>
</dbReference>
<proteinExistence type="predicted"/>
<protein>
    <submittedName>
        <fullName evidence="2">Glycosyl transferase, family 2</fullName>
    </submittedName>
</protein>
<keyword evidence="3" id="KW-1185">Reference proteome</keyword>
<accession>G7VFN7</accession>
<dbReference type="KEGG" id="pyr:P186_2867"/>
<evidence type="ECO:0000313" key="2">
    <source>
        <dbReference type="EMBL" id="AET34243.1"/>
    </source>
</evidence>
<name>G7VFN7_9CREN</name>
<sequence length="303" mass="33505">MWIFWIFVAAVVAYEVAHLAAELRIGAPTRGSCRAVVVVPTRGGGNLARFAGHVDYVVVDGAEAARAAEAAGLRWVANRYVELGKSGALATALEVIDADLYVFVDDDAHPGPWLEALRGMCGRFATAYRWVLGRLQNAFSLGGLDWMVWRRTRFLYGGAMTVPGERRREAVVALKRCPVDDMALTKIAGDIAVLPLLVPMDPAPRTWEFFTRQAVAARLGNPLLWGVELVYYWAWVAAALLFPPLFLLHAARTALRSRRALGRVDWAQVLLSPLERPLEAFVFLASAFRRCFKWGAREFCGGC</sequence>